<dbReference type="PATRIC" id="fig|571915.4.peg.1329"/>
<dbReference type="KEGG" id="cmv:CMUST_06255"/>
<sequence length="273" mass="30688">MAEKPKHPKIGNVIYANFGANRHAVSPEPEVKRRKSTQARSNSSETWLQELVEKRSDRARISRGEKYFRDGRVLNLGLANARITAEVVGSGPEPFQVDIAFPYRSKDDVSELITEIAATPNGIMQARSGELTPQSLGQLFAESHGDVRFHCDCPDPSVVCKHSIATLYAAIAACKDNPNLAFQLRDLNLLDVEQAVMLRAKELSERQATMSPEWFWQGGELPKLPHPRIQPALDDSDLQLLHQAMRQISYTSIDELRAVSDIEDMYDYLTRED</sequence>
<reference evidence="2 3" key="1">
    <citation type="journal article" date="2015" name="Genome Announc.">
        <title>Complete Genome Sequence of the Type Strain Corynebacterium mustelae DSM 45274, Isolated from Various Tissues of a Male Ferret with Lethal Sepsis.</title>
        <authorList>
            <person name="Ruckert C."/>
            <person name="Eimer J."/>
            <person name="Winkler A."/>
            <person name="Tauch A."/>
        </authorList>
    </citation>
    <scope>NUCLEOTIDE SEQUENCE [LARGE SCALE GENOMIC DNA]</scope>
    <source>
        <strain evidence="2 3">DSM 45274</strain>
    </source>
</reference>
<gene>
    <name evidence="2" type="ORF">CMUST_06255</name>
</gene>
<protein>
    <recommendedName>
        <fullName evidence="4">SWIM-type domain-containing protein</fullName>
    </recommendedName>
</protein>
<proteinExistence type="predicted"/>
<dbReference type="OrthoDB" id="188274at2"/>
<dbReference type="PANTHER" id="PTHR38133">
    <property type="entry name" value="SLR1429 PROTEIN"/>
    <property type="match status" value="1"/>
</dbReference>
<dbReference type="RefSeq" id="WP_047261767.1">
    <property type="nucleotide sequence ID" value="NZ_CP011542.1"/>
</dbReference>
<evidence type="ECO:0000313" key="3">
    <source>
        <dbReference type="Proteomes" id="UP000035199"/>
    </source>
</evidence>
<evidence type="ECO:0008006" key="4">
    <source>
        <dbReference type="Google" id="ProtNLM"/>
    </source>
</evidence>
<dbReference type="PANTHER" id="PTHR38133:SF1">
    <property type="entry name" value="SLR1429 PROTEIN"/>
    <property type="match status" value="1"/>
</dbReference>
<feature type="region of interest" description="Disordered" evidence="1">
    <location>
        <begin position="24"/>
        <end position="44"/>
    </location>
</feature>
<dbReference type="STRING" id="571915.CMUST_06255"/>
<evidence type="ECO:0000256" key="1">
    <source>
        <dbReference type="SAM" id="MobiDB-lite"/>
    </source>
</evidence>
<dbReference type="Proteomes" id="UP000035199">
    <property type="component" value="Chromosome"/>
</dbReference>
<dbReference type="EMBL" id="CP011542">
    <property type="protein sequence ID" value="AKK05587.1"/>
    <property type="molecule type" value="Genomic_DNA"/>
</dbReference>
<evidence type="ECO:0000313" key="2">
    <source>
        <dbReference type="EMBL" id="AKK05587.1"/>
    </source>
</evidence>
<organism evidence="2 3">
    <name type="scientific">Corynebacterium mustelae</name>
    <dbReference type="NCBI Taxonomy" id="571915"/>
    <lineage>
        <taxon>Bacteria</taxon>
        <taxon>Bacillati</taxon>
        <taxon>Actinomycetota</taxon>
        <taxon>Actinomycetes</taxon>
        <taxon>Mycobacteriales</taxon>
        <taxon>Corynebacteriaceae</taxon>
        <taxon>Corynebacterium</taxon>
    </lineage>
</organism>
<accession>A0A0G3H377</accession>
<dbReference type="AlphaFoldDB" id="A0A0G3H377"/>
<name>A0A0G3H377_9CORY</name>
<keyword evidence="3" id="KW-1185">Reference proteome</keyword>
<reference evidence="3" key="2">
    <citation type="submission" date="2015-05" db="EMBL/GenBank/DDBJ databases">
        <title>Complete genome sequence of Corynebacterium mustelae DSM 45274, isolated from various tissues of a male ferret with lethal sepsis.</title>
        <authorList>
            <person name="Ruckert C."/>
            <person name="Albersmeier A."/>
            <person name="Winkler A."/>
            <person name="Tauch A."/>
        </authorList>
    </citation>
    <scope>NUCLEOTIDE SEQUENCE [LARGE SCALE GENOMIC DNA]</scope>
    <source>
        <strain evidence="3">DSM 45274</strain>
    </source>
</reference>